<accession>A0A0N4XDI5</accession>
<keyword evidence="3" id="KW-1185">Reference proteome</keyword>
<dbReference type="AlphaFoldDB" id="A0A0N4XDI5"/>
<evidence type="ECO:0000256" key="1">
    <source>
        <dbReference type="SAM" id="MobiDB-lite"/>
    </source>
</evidence>
<feature type="region of interest" description="Disordered" evidence="1">
    <location>
        <begin position="38"/>
        <end position="71"/>
    </location>
</feature>
<name>A0A0N4XDI5_NIPBR</name>
<dbReference type="EMBL" id="UYSL01000282">
    <property type="protein sequence ID" value="VDL63363.1"/>
    <property type="molecule type" value="Genomic_DNA"/>
</dbReference>
<proteinExistence type="predicted"/>
<dbReference type="Proteomes" id="UP000271162">
    <property type="component" value="Unassembled WGS sequence"/>
</dbReference>
<evidence type="ECO:0000313" key="4">
    <source>
        <dbReference type="WBParaSite" id="NBR_0000058401-mRNA-1"/>
    </source>
</evidence>
<organism evidence="4">
    <name type="scientific">Nippostrongylus brasiliensis</name>
    <name type="common">Rat hookworm</name>
    <dbReference type="NCBI Taxonomy" id="27835"/>
    <lineage>
        <taxon>Eukaryota</taxon>
        <taxon>Metazoa</taxon>
        <taxon>Ecdysozoa</taxon>
        <taxon>Nematoda</taxon>
        <taxon>Chromadorea</taxon>
        <taxon>Rhabditida</taxon>
        <taxon>Rhabditina</taxon>
        <taxon>Rhabditomorpha</taxon>
        <taxon>Strongyloidea</taxon>
        <taxon>Heligmosomidae</taxon>
        <taxon>Nippostrongylus</taxon>
    </lineage>
</organism>
<gene>
    <name evidence="2" type="ORF">NBR_LOCUS585</name>
</gene>
<reference evidence="4" key="1">
    <citation type="submission" date="2017-02" db="UniProtKB">
        <authorList>
            <consortium name="WormBaseParasite"/>
        </authorList>
    </citation>
    <scope>IDENTIFICATION</scope>
</reference>
<feature type="compositionally biased region" description="Polar residues" evidence="1">
    <location>
        <begin position="40"/>
        <end position="53"/>
    </location>
</feature>
<reference evidence="2 3" key="2">
    <citation type="submission" date="2018-11" db="EMBL/GenBank/DDBJ databases">
        <authorList>
            <consortium name="Pathogen Informatics"/>
        </authorList>
    </citation>
    <scope>NUCLEOTIDE SEQUENCE [LARGE SCALE GENOMIC DNA]</scope>
</reference>
<sequence length="71" mass="7863">MTVDESAVMRCVSSATPISAAQRKELWGTALHHSFEKKNTSASSDSLYNSCTDLDTEENSEISEEHLNTDR</sequence>
<dbReference type="WBParaSite" id="NBR_0000058401-mRNA-1">
    <property type="protein sequence ID" value="NBR_0000058401-mRNA-1"/>
    <property type="gene ID" value="NBR_0000058401"/>
</dbReference>
<evidence type="ECO:0000313" key="3">
    <source>
        <dbReference type="Proteomes" id="UP000271162"/>
    </source>
</evidence>
<evidence type="ECO:0000313" key="2">
    <source>
        <dbReference type="EMBL" id="VDL63363.1"/>
    </source>
</evidence>
<dbReference type="STRING" id="27835.A0A0N4XDI5"/>
<protein>
    <submittedName>
        <fullName evidence="4">DUF4817 domain-containing protein</fullName>
    </submittedName>
</protein>